<evidence type="ECO:0000313" key="16">
    <source>
        <dbReference type="Proteomes" id="UP000031838"/>
    </source>
</evidence>
<dbReference type="GO" id="GO:0015344">
    <property type="term" value="F:siderophore uptake transmembrane transporter activity"/>
    <property type="evidence" value="ECO:0007669"/>
    <property type="project" value="TreeGrafter"/>
</dbReference>
<keyword evidence="16" id="KW-1185">Reference proteome</keyword>
<evidence type="ECO:0000256" key="9">
    <source>
        <dbReference type="ARBA" id="ARBA00023237"/>
    </source>
</evidence>
<keyword evidence="6 11" id="KW-0798">TonB box</keyword>
<dbReference type="EMBL" id="CP002580">
    <property type="protein sequence ID" value="AJK47184.1"/>
    <property type="molecule type" value="Genomic_DNA"/>
</dbReference>
<evidence type="ECO:0000313" key="15">
    <source>
        <dbReference type="EMBL" id="AJK47184.1"/>
    </source>
</evidence>
<proteinExistence type="inferred from homology"/>
<evidence type="ECO:0000259" key="13">
    <source>
        <dbReference type="Pfam" id="PF00593"/>
    </source>
</evidence>
<name>A0A0B6RYD0_BURPL</name>
<dbReference type="InterPro" id="IPR036942">
    <property type="entry name" value="Beta-barrel_TonB_sf"/>
</dbReference>
<reference evidence="16" key="1">
    <citation type="submission" date="2011-03" db="EMBL/GenBank/DDBJ databases">
        <authorList>
            <person name="Voget S."/>
            <person name="Streit W.R."/>
            <person name="Jaeger K.E."/>
            <person name="Daniel R."/>
        </authorList>
    </citation>
    <scope>NUCLEOTIDE SEQUENCE [LARGE SCALE GENOMIC DNA]</scope>
    <source>
        <strain evidence="16">PG1</strain>
    </source>
</reference>
<feature type="signal peptide" evidence="12">
    <location>
        <begin position="1"/>
        <end position="50"/>
    </location>
</feature>
<protein>
    <submittedName>
        <fullName evidence="15">TonB-dependent siderophore receptor</fullName>
    </submittedName>
</protein>
<dbReference type="SUPFAM" id="SSF56935">
    <property type="entry name" value="Porins"/>
    <property type="match status" value="1"/>
</dbReference>
<comment type="subcellular location">
    <subcellularLocation>
        <location evidence="1 10">Cell outer membrane</location>
        <topology evidence="1 10">Multi-pass membrane protein</topology>
    </subcellularLocation>
</comment>
<dbReference type="InterPro" id="IPR012910">
    <property type="entry name" value="Plug_dom"/>
</dbReference>
<reference evidence="15 16" key="2">
    <citation type="journal article" date="2016" name="Appl. Microbiol. Biotechnol.">
        <title>Mutations improving production and secretion of extracellular lipase by Burkholderia glumae PG1.</title>
        <authorList>
            <person name="Knapp A."/>
            <person name="Voget S."/>
            <person name="Gao R."/>
            <person name="Zaburannyi N."/>
            <person name="Krysciak D."/>
            <person name="Breuer M."/>
            <person name="Hauer B."/>
            <person name="Streit W.R."/>
            <person name="Muller R."/>
            <person name="Daniel R."/>
            <person name="Jaeger K.E."/>
        </authorList>
    </citation>
    <scope>NUCLEOTIDE SEQUENCE [LARGE SCALE GENOMIC DNA]</scope>
    <source>
        <strain evidence="15 16">PG1</strain>
    </source>
</reference>
<dbReference type="Pfam" id="PF00593">
    <property type="entry name" value="TonB_dep_Rec_b-barrel"/>
    <property type="match status" value="1"/>
</dbReference>
<accession>A0A0B6RYD0</accession>
<dbReference type="Gene3D" id="2.40.170.20">
    <property type="entry name" value="TonB-dependent receptor, beta-barrel domain"/>
    <property type="match status" value="1"/>
</dbReference>
<evidence type="ECO:0000256" key="1">
    <source>
        <dbReference type="ARBA" id="ARBA00004571"/>
    </source>
</evidence>
<feature type="domain" description="TonB-dependent receptor plug" evidence="14">
    <location>
        <begin position="97"/>
        <end position="197"/>
    </location>
</feature>
<dbReference type="Gene3D" id="2.170.130.10">
    <property type="entry name" value="TonB-dependent receptor, plug domain"/>
    <property type="match status" value="1"/>
</dbReference>
<dbReference type="InterPro" id="IPR039426">
    <property type="entry name" value="TonB-dep_rcpt-like"/>
</dbReference>
<keyword evidence="5 10" id="KW-0812">Transmembrane</keyword>
<dbReference type="PANTHER" id="PTHR32552:SF83">
    <property type="entry name" value="BLR3904 PROTEIN"/>
    <property type="match status" value="1"/>
</dbReference>
<feature type="chain" id="PRO_5002122107" evidence="12">
    <location>
        <begin position="51"/>
        <end position="778"/>
    </location>
</feature>
<evidence type="ECO:0000256" key="12">
    <source>
        <dbReference type="SAM" id="SignalP"/>
    </source>
</evidence>
<evidence type="ECO:0000256" key="11">
    <source>
        <dbReference type="RuleBase" id="RU003357"/>
    </source>
</evidence>
<evidence type="ECO:0000256" key="4">
    <source>
        <dbReference type="ARBA" id="ARBA00022452"/>
    </source>
</evidence>
<dbReference type="AlphaFoldDB" id="A0A0B6RYD0"/>
<evidence type="ECO:0000256" key="6">
    <source>
        <dbReference type="ARBA" id="ARBA00023077"/>
    </source>
</evidence>
<dbReference type="KEGG" id="bgp:BGL_1c27000"/>
<evidence type="ECO:0000256" key="7">
    <source>
        <dbReference type="ARBA" id="ARBA00023136"/>
    </source>
</evidence>
<evidence type="ECO:0000256" key="2">
    <source>
        <dbReference type="ARBA" id="ARBA00009810"/>
    </source>
</evidence>
<dbReference type="CDD" id="cd01347">
    <property type="entry name" value="ligand_gated_channel"/>
    <property type="match status" value="1"/>
</dbReference>
<organism evidence="15 16">
    <name type="scientific">Burkholderia plantarii</name>
    <dbReference type="NCBI Taxonomy" id="41899"/>
    <lineage>
        <taxon>Bacteria</taxon>
        <taxon>Pseudomonadati</taxon>
        <taxon>Pseudomonadota</taxon>
        <taxon>Betaproteobacteria</taxon>
        <taxon>Burkholderiales</taxon>
        <taxon>Burkholderiaceae</taxon>
        <taxon>Burkholderia</taxon>
    </lineage>
</organism>
<keyword evidence="7 10" id="KW-0472">Membrane</keyword>
<evidence type="ECO:0000256" key="10">
    <source>
        <dbReference type="PROSITE-ProRule" id="PRU01360"/>
    </source>
</evidence>
<keyword evidence="3 10" id="KW-0813">Transport</keyword>
<feature type="domain" description="TonB-dependent receptor-like beta-barrel" evidence="13">
    <location>
        <begin position="270"/>
        <end position="747"/>
    </location>
</feature>
<sequence>MVLRHTTANGESIQIMSFINSRSALRVLASSATTASLAMGASLTPLAAHAQSGATANGTTPGAIQESTALPRIDIRGRSISNTNHSPVGISRLGDTVQDTPKTINVISHRLIEQQHVTSLEQALKNVPGITMSTGEGNGGQNGDQFSIRGMSAKGDIYVDGLRDFGAYKRDSFDTESIEVVKGPSGAAFGVGNVAGIINQTTKRAVLDTATSVNQSIGSASTFRTTVDSNVKLGDTTAVRVNGMFQDGNVPDRDHVRDDRRGVAIDFGTGIGTSTEWHLNYEYLHRRGVPDYGISMAQGDDGIYRPLTEYGVPGLSPSTSYVRDTDRDSTDTHLITSLFKKALGNGITIENDTRATVYERDFSATTPNTLTNANLHTLLDGTNIPLRYGAGGGVAYRQSGWAVQNVLSGKFDFHLGQFRNQAMLGLDTIYERDHRDLGKWTGRINNQTVIDPSHVMPGDHSIAYGATTRSADATDIGVFASDRFWLNDQVSLLGALRWDYFRSSFATNASSIGGTSNTNKLSPSISAIWEPTKAAMFYAAFSRTYRPIGTDIAYAVGGKQAEVPSSGPASEPERSDTVEIGSKLDLMNGRLGLTGALFQTKKTHAYSVDPETGDILAGFKEDGDGLRVRGFEVGLSGKITRHWSANLAYAYLDGKVTYSSIPFRTGENAPDVPHNNLTLWTSYDVPQVALPIPGKLVLGGGLQYASSYLANGAKTANPGHMPHTFALDAMIAYQYGRYSLSLNGYNLTDHLNYQSAFSSARAVPVSGRTVTLNFGVML</sequence>
<keyword evidence="4 10" id="KW-1134">Transmembrane beta strand</keyword>
<evidence type="ECO:0000259" key="14">
    <source>
        <dbReference type="Pfam" id="PF07715"/>
    </source>
</evidence>
<evidence type="ECO:0000256" key="8">
    <source>
        <dbReference type="ARBA" id="ARBA00023170"/>
    </source>
</evidence>
<dbReference type="PANTHER" id="PTHR32552">
    <property type="entry name" value="FERRICHROME IRON RECEPTOR-RELATED"/>
    <property type="match status" value="1"/>
</dbReference>
<dbReference type="GO" id="GO:0009279">
    <property type="term" value="C:cell outer membrane"/>
    <property type="evidence" value="ECO:0007669"/>
    <property type="project" value="UniProtKB-SubCell"/>
</dbReference>
<gene>
    <name evidence="15" type="ORF">BGL_1c27000</name>
</gene>
<dbReference type="PROSITE" id="PS52016">
    <property type="entry name" value="TONB_DEPENDENT_REC_3"/>
    <property type="match status" value="1"/>
</dbReference>
<keyword evidence="12" id="KW-0732">Signal</keyword>
<dbReference type="Proteomes" id="UP000031838">
    <property type="component" value="Chromosome 1"/>
</dbReference>
<dbReference type="HOGENOM" id="CLU_008287_9_1_4"/>
<keyword evidence="9 10" id="KW-0998">Cell outer membrane</keyword>
<evidence type="ECO:0000256" key="5">
    <source>
        <dbReference type="ARBA" id="ARBA00022692"/>
    </source>
</evidence>
<dbReference type="InterPro" id="IPR000531">
    <property type="entry name" value="Beta-barrel_TonB"/>
</dbReference>
<evidence type="ECO:0000256" key="3">
    <source>
        <dbReference type="ARBA" id="ARBA00022448"/>
    </source>
</evidence>
<dbReference type="InterPro" id="IPR037066">
    <property type="entry name" value="Plug_dom_sf"/>
</dbReference>
<comment type="similarity">
    <text evidence="2 10 11">Belongs to the TonB-dependent receptor family.</text>
</comment>
<keyword evidence="8 15" id="KW-0675">Receptor</keyword>
<dbReference type="Pfam" id="PF07715">
    <property type="entry name" value="Plug"/>
    <property type="match status" value="1"/>
</dbReference>